<proteinExistence type="predicted"/>
<feature type="compositionally biased region" description="Basic and acidic residues" evidence="1">
    <location>
        <begin position="192"/>
        <end position="226"/>
    </location>
</feature>
<feature type="compositionally biased region" description="Basic residues" evidence="1">
    <location>
        <begin position="159"/>
        <end position="169"/>
    </location>
</feature>
<evidence type="ECO:0000313" key="3">
    <source>
        <dbReference type="Proteomes" id="UP001515480"/>
    </source>
</evidence>
<name>A0AB34IKH1_PRYPA</name>
<evidence type="ECO:0000256" key="1">
    <source>
        <dbReference type="SAM" id="MobiDB-lite"/>
    </source>
</evidence>
<keyword evidence="3" id="KW-1185">Reference proteome</keyword>
<dbReference type="AlphaFoldDB" id="A0AB34IKH1"/>
<dbReference type="Proteomes" id="UP001515480">
    <property type="component" value="Unassembled WGS sequence"/>
</dbReference>
<feature type="region of interest" description="Disordered" evidence="1">
    <location>
        <begin position="130"/>
        <end position="226"/>
    </location>
</feature>
<reference evidence="2 3" key="1">
    <citation type="journal article" date="2024" name="Science">
        <title>Giant polyketide synthase enzymes in the biosynthesis of giant marine polyether toxins.</title>
        <authorList>
            <person name="Fallon T.R."/>
            <person name="Shende V.V."/>
            <person name="Wierzbicki I.H."/>
            <person name="Pendleton A.L."/>
            <person name="Watervoot N.F."/>
            <person name="Auber R.P."/>
            <person name="Gonzalez D.J."/>
            <person name="Wisecaver J.H."/>
            <person name="Moore B.S."/>
        </authorList>
    </citation>
    <scope>NUCLEOTIDE SEQUENCE [LARGE SCALE GENOMIC DNA]</scope>
    <source>
        <strain evidence="2 3">12B1</strain>
    </source>
</reference>
<sequence length="301" mass="32880">MHTPAASTPRTSSALPAAPEAMTTRMGMRSASAIQNRPPSNRAAEKAADAHFPALPDLPEGCVIGANCYAVGLHAGEKKIFTAALLGVRKNSPQFLVKYLCDENGRRSSLYLPDVRKTYVMLEDVQPWLPREGPTPCSAKTRAQRSNLSDEQAAAERAARKRPRNRTGKRVTFAELPPPLSRSPSPGADSELEGREWLDSPADSDHSIDWADEPEHKIGTTTTREPDMDADKLEQSIALGYNLDGEEVEHPKSALEKMPCIRAGVLFKSALPHWLEESEQTSFVYRLAQDSVPGTTLIQGA</sequence>
<protein>
    <submittedName>
        <fullName evidence="2">Uncharacterized protein</fullName>
    </submittedName>
</protein>
<dbReference type="EMBL" id="JBGBPQ010000023">
    <property type="protein sequence ID" value="KAL1500363.1"/>
    <property type="molecule type" value="Genomic_DNA"/>
</dbReference>
<evidence type="ECO:0000313" key="2">
    <source>
        <dbReference type="EMBL" id="KAL1500363.1"/>
    </source>
</evidence>
<organism evidence="2 3">
    <name type="scientific">Prymnesium parvum</name>
    <name type="common">Toxic golden alga</name>
    <dbReference type="NCBI Taxonomy" id="97485"/>
    <lineage>
        <taxon>Eukaryota</taxon>
        <taxon>Haptista</taxon>
        <taxon>Haptophyta</taxon>
        <taxon>Prymnesiophyceae</taxon>
        <taxon>Prymnesiales</taxon>
        <taxon>Prymnesiaceae</taxon>
        <taxon>Prymnesium</taxon>
    </lineage>
</organism>
<comment type="caution">
    <text evidence="2">The sequence shown here is derived from an EMBL/GenBank/DDBJ whole genome shotgun (WGS) entry which is preliminary data.</text>
</comment>
<gene>
    <name evidence="2" type="ORF">AB1Y20_013026</name>
</gene>
<accession>A0AB34IKH1</accession>